<dbReference type="GO" id="GO:0005829">
    <property type="term" value="C:cytosol"/>
    <property type="evidence" value="ECO:0007669"/>
    <property type="project" value="TreeGrafter"/>
</dbReference>
<evidence type="ECO:0000313" key="2">
    <source>
        <dbReference type="EMBL" id="PFG28477.1"/>
    </source>
</evidence>
<feature type="modified residue" description="O-UMP-tyrosine" evidence="1">
    <location>
        <position position="51"/>
    </location>
</feature>
<organism evidence="2 3">
    <name type="scientific">Corynebacterium renale</name>
    <dbReference type="NCBI Taxonomy" id="1724"/>
    <lineage>
        <taxon>Bacteria</taxon>
        <taxon>Bacillati</taxon>
        <taxon>Actinomycetota</taxon>
        <taxon>Actinomycetes</taxon>
        <taxon>Mycobacteriales</taxon>
        <taxon>Corynebacteriaceae</taxon>
        <taxon>Corynebacterium</taxon>
    </lineage>
</organism>
<dbReference type="EMBL" id="PDJF01000001">
    <property type="protein sequence ID" value="PFG28477.1"/>
    <property type="molecule type" value="Genomic_DNA"/>
</dbReference>
<dbReference type="STRING" id="1724.GCA_001044175_01105"/>
<dbReference type="PANTHER" id="PTHR30115:SF11">
    <property type="entry name" value="NITROGEN REGULATORY PROTEIN P-II HOMOLOG"/>
    <property type="match status" value="1"/>
</dbReference>
<dbReference type="InterPro" id="IPR011322">
    <property type="entry name" value="N-reg_PII-like_a/b"/>
</dbReference>
<name>A0A2A9DP03_9CORY</name>
<dbReference type="SMART" id="SM00938">
    <property type="entry name" value="P-II"/>
    <property type="match status" value="1"/>
</dbReference>
<dbReference type="PROSITE" id="PS51343">
    <property type="entry name" value="PII_GLNB_DOM"/>
    <property type="match status" value="1"/>
</dbReference>
<comment type="caution">
    <text evidence="2">The sequence shown here is derived from an EMBL/GenBank/DDBJ whole genome shotgun (WGS) entry which is preliminary data.</text>
</comment>
<evidence type="ECO:0000256" key="1">
    <source>
        <dbReference type="PIRSR" id="PIRSR602187-50"/>
    </source>
</evidence>
<dbReference type="SUPFAM" id="SSF54913">
    <property type="entry name" value="GlnB-like"/>
    <property type="match status" value="1"/>
</dbReference>
<protein>
    <submittedName>
        <fullName evidence="2">Nitrogen regulatory protein P-II family</fullName>
    </submittedName>
</protein>
<reference evidence="2 3" key="1">
    <citation type="submission" date="2017-10" db="EMBL/GenBank/DDBJ databases">
        <title>Sequencing the genomes of 1000 actinobacteria strains.</title>
        <authorList>
            <person name="Klenk H.-P."/>
        </authorList>
    </citation>
    <scope>NUCLEOTIDE SEQUENCE [LARGE SCALE GENOMIC DNA]</scope>
    <source>
        <strain evidence="2 3">DSM 20688</strain>
    </source>
</reference>
<dbReference type="Pfam" id="PF00543">
    <property type="entry name" value="P-II"/>
    <property type="match status" value="1"/>
</dbReference>
<proteinExistence type="predicted"/>
<dbReference type="GO" id="GO:0006808">
    <property type="term" value="P:regulation of nitrogen utilization"/>
    <property type="evidence" value="ECO:0007669"/>
    <property type="project" value="InterPro"/>
</dbReference>
<dbReference type="PANTHER" id="PTHR30115">
    <property type="entry name" value="NITROGEN REGULATORY PROTEIN P-II"/>
    <property type="match status" value="1"/>
</dbReference>
<dbReference type="AlphaFoldDB" id="A0A2A9DP03"/>
<dbReference type="InterPro" id="IPR002187">
    <property type="entry name" value="N-reg_PII"/>
</dbReference>
<accession>A0A2A9DP03</accession>
<dbReference type="InterPro" id="IPR015867">
    <property type="entry name" value="N-reg_PII/ATP_PRibTrfase_C"/>
</dbReference>
<dbReference type="GO" id="GO:0005524">
    <property type="term" value="F:ATP binding"/>
    <property type="evidence" value="ECO:0007669"/>
    <property type="project" value="TreeGrafter"/>
</dbReference>
<keyword evidence="1" id="KW-0597">Phosphoprotein</keyword>
<keyword evidence="3" id="KW-1185">Reference proteome</keyword>
<evidence type="ECO:0000313" key="3">
    <source>
        <dbReference type="Proteomes" id="UP000221653"/>
    </source>
</evidence>
<dbReference type="RefSeq" id="WP_048379287.1">
    <property type="nucleotide sequence ID" value="NZ_LDYE01000003.1"/>
</dbReference>
<gene>
    <name evidence="2" type="ORF">ATK06_1588</name>
</gene>
<dbReference type="OrthoDB" id="9802729at2"/>
<dbReference type="Proteomes" id="UP000221653">
    <property type="component" value="Unassembled WGS sequence"/>
</dbReference>
<dbReference type="GO" id="GO:0030234">
    <property type="term" value="F:enzyme regulator activity"/>
    <property type="evidence" value="ECO:0007669"/>
    <property type="project" value="InterPro"/>
</dbReference>
<dbReference type="PRINTS" id="PR00340">
    <property type="entry name" value="PIIGLNB"/>
</dbReference>
<sequence length="112" mass="12073">MKLITAVVKPFTLSEIRDGLEELGHHGMTVSDVRGYGQQRGHTGPSTGAEYAVEFVPKAKVEIVVADKDVEAATDVICKAAWTGKPGDGKLWITTIDHVIRVRTGEEDDAAI</sequence>
<dbReference type="Gene3D" id="3.30.70.120">
    <property type="match status" value="1"/>
</dbReference>